<dbReference type="InterPro" id="IPR017946">
    <property type="entry name" value="PLC-like_Pdiesterase_TIM-brl"/>
</dbReference>
<dbReference type="PROSITE" id="PS50008">
    <property type="entry name" value="PIPLC_Y_DOMAIN"/>
    <property type="match status" value="1"/>
</dbReference>
<dbReference type="CDD" id="cd00275">
    <property type="entry name" value="C2_PLC_like"/>
    <property type="match status" value="1"/>
</dbReference>
<dbReference type="InterPro" id="IPR011993">
    <property type="entry name" value="PH-like_dom_sf"/>
</dbReference>
<keyword evidence="11" id="KW-1185">Reference proteome</keyword>
<dbReference type="EC" id="3.1.4.11" evidence="1 6"/>
<comment type="catalytic activity">
    <reaction evidence="6">
        <text>a 1,2-diacyl-sn-glycero-3-phospho-(1D-myo-inositol-4,5-bisphosphate) + H2O = 1D-myo-inositol 1,4,5-trisphosphate + a 1,2-diacyl-sn-glycerol + H(+)</text>
        <dbReference type="Rhea" id="RHEA:33179"/>
        <dbReference type="ChEBI" id="CHEBI:15377"/>
        <dbReference type="ChEBI" id="CHEBI:15378"/>
        <dbReference type="ChEBI" id="CHEBI:17815"/>
        <dbReference type="ChEBI" id="CHEBI:58456"/>
        <dbReference type="ChEBI" id="CHEBI:203600"/>
        <dbReference type="EC" id="3.1.4.11"/>
    </reaction>
</comment>
<proteinExistence type="predicted"/>
<evidence type="ECO:0000256" key="1">
    <source>
        <dbReference type="ARBA" id="ARBA00012368"/>
    </source>
</evidence>
<dbReference type="PANTHER" id="PTHR10336">
    <property type="entry name" value="PHOSPHOINOSITIDE-SPECIFIC PHOSPHOLIPASE C FAMILY PROTEIN"/>
    <property type="match status" value="1"/>
</dbReference>
<feature type="region of interest" description="Disordered" evidence="7">
    <location>
        <begin position="368"/>
        <end position="425"/>
    </location>
</feature>
<evidence type="ECO:0000256" key="4">
    <source>
        <dbReference type="ARBA" id="ARBA00023098"/>
    </source>
</evidence>
<dbReference type="PANTHER" id="PTHR10336:SF36">
    <property type="entry name" value="1-PHOSPHATIDYLINOSITOL 4,5-BISPHOSPHATE PHOSPHODIESTERASE BETA-4"/>
    <property type="match status" value="1"/>
</dbReference>
<sequence>MPTTVNEHWMRELAAGNMDVSPRISESLLEEISRVPVAEAVQCVLTGDLLKKSRRGQPLTPRKHAKGGSSESAQPSAAAQTPKHLAVVPAGRAHERFFWVSRLCGTFFLRWQSKAKRAHESAIALCGVDSIRRGDEVAQFDSKGKHDSSEKHAFVLSGAISLRLAASSPKGALLWIAGIYHIARHARDEYARAWITNSAHVAALFADSDAAGIPNFRCNAILEELDRPENALSALIAARETQSADALSTEFCGIDEVVDMLKSLNVIGRTDRVAPIVSAVKEVLETRQMWLHEVVQRLVENNFSKVDNLVRFVSDCAYHLKALDVGFEHSRREIFLYDNPLDPEDAAKLIFNVVKHYSVVVSVSERKEGDDDIHSSEHHDPSKRRTNFEEADEDSAGVPVAAQSRSGDEALTKNKSKATLPAGDDIQKVPVSQGAVGCLEESGPLQPIDDAEYEKFLEKVQGANRQETADNLLEIATSTAEIPITVPKEPKKKAGIRSLFRKLSKATVPARVLTVMGFHWALSQKFNTVVMPYGAEEIENMLKYPLKAFWIASSHNTYLTGNQVGGTATAGALAEALLRGCRCIELDCQGGAHDEPALFHSWKSCQLTGSVTLREALVACKETAFKTSKLPVVFSMQMTCSDECKIKTEELFREILGDQLFVPDPTKPADHVASLPLGCLLSKFIIKGKVKAESAVKNPRAEKQWMSVVALHGYRLGELTPEDMQRAKQNDVYSMKENKLAKVASQQEFLQRFTDVAMIRLFPSSTRLASTNFCPLNAWAAGIQFVAMNYQSHDRSMLINYGKFNQSFGYVLKPPEIRPYSRAPDECLDYFCGGPVALKIHVLSASQLPPPNEGQEQTNFANALENTLRSIQQQGTPLDLDEVAEKLGAPRKQKPAKGKGARDVSVAANGLQMGEVEEDADKVISRSAKIVVEQNDACCPFVEVTVLGEEERMQRTEAVSFNGFNPVWADTSAPFEFVVKRPNLAILLLTVKHQDNVSPRIIGQTAIPVNRIRPGIRWAQLLDQRFMEIDCCGLLLHVEVTRAD</sequence>
<name>A0AAV4LSR9_BABCB</name>
<evidence type="ECO:0000256" key="7">
    <source>
        <dbReference type="SAM" id="MobiDB-lite"/>
    </source>
</evidence>
<keyword evidence="5" id="KW-0807">Transducer</keyword>
<dbReference type="SUPFAM" id="SSF51695">
    <property type="entry name" value="PLC-like phosphodiesterases"/>
    <property type="match status" value="1"/>
</dbReference>
<dbReference type="GO" id="GO:0004435">
    <property type="term" value="F:phosphatidylinositol-4,5-bisphosphate phospholipase C activity"/>
    <property type="evidence" value="ECO:0007669"/>
    <property type="project" value="UniProtKB-EC"/>
</dbReference>
<dbReference type="EMBL" id="BPLF01000002">
    <property type="protein sequence ID" value="GIX62625.1"/>
    <property type="molecule type" value="Genomic_DNA"/>
</dbReference>
<evidence type="ECO:0000259" key="8">
    <source>
        <dbReference type="PROSITE" id="PS50004"/>
    </source>
</evidence>
<dbReference type="GO" id="GO:0051209">
    <property type="term" value="P:release of sequestered calcium ion into cytosol"/>
    <property type="evidence" value="ECO:0007669"/>
    <property type="project" value="TreeGrafter"/>
</dbReference>
<dbReference type="Pfam" id="PF00168">
    <property type="entry name" value="C2"/>
    <property type="match status" value="1"/>
</dbReference>
<keyword evidence="2 6" id="KW-0378">Hydrolase</keyword>
<dbReference type="GO" id="GO:0016042">
    <property type="term" value="P:lipid catabolic process"/>
    <property type="evidence" value="ECO:0007669"/>
    <property type="project" value="UniProtKB-KW"/>
</dbReference>
<keyword evidence="4 6" id="KW-0443">Lipid metabolism</keyword>
<feature type="domain" description="PI-PLC Y-box" evidence="9">
    <location>
        <begin position="731"/>
        <end position="818"/>
    </location>
</feature>
<comment type="caution">
    <text evidence="10">The sequence shown here is derived from an EMBL/GenBank/DDBJ whole genome shotgun (WGS) entry which is preliminary data.</text>
</comment>
<dbReference type="SMART" id="SM00148">
    <property type="entry name" value="PLCXc"/>
    <property type="match status" value="1"/>
</dbReference>
<reference evidence="10 11" key="1">
    <citation type="submission" date="2021-06" db="EMBL/GenBank/DDBJ databases">
        <title>Genome sequence of Babesia caballi.</title>
        <authorList>
            <person name="Yamagishi J."/>
            <person name="Kidaka T."/>
            <person name="Ochi A."/>
        </authorList>
    </citation>
    <scope>NUCLEOTIDE SEQUENCE [LARGE SCALE GENOMIC DNA]</scope>
    <source>
        <strain evidence="10">USDA-D6B2</strain>
    </source>
</reference>
<dbReference type="SMART" id="SM00239">
    <property type="entry name" value="C2"/>
    <property type="match status" value="1"/>
</dbReference>
<dbReference type="AlphaFoldDB" id="A0AAV4LSR9"/>
<dbReference type="Proteomes" id="UP001497744">
    <property type="component" value="Unassembled WGS sequence"/>
</dbReference>
<dbReference type="InterPro" id="IPR000008">
    <property type="entry name" value="C2_dom"/>
</dbReference>
<dbReference type="Pfam" id="PF00388">
    <property type="entry name" value="PI-PLC-X"/>
    <property type="match status" value="1"/>
</dbReference>
<feature type="compositionally biased region" description="Low complexity" evidence="7">
    <location>
        <begin position="69"/>
        <end position="80"/>
    </location>
</feature>
<feature type="compositionally biased region" description="Basic and acidic residues" evidence="7">
    <location>
        <begin position="368"/>
        <end position="380"/>
    </location>
</feature>
<dbReference type="InterPro" id="IPR001711">
    <property type="entry name" value="PLipase_C_Pinositol-sp_Y"/>
</dbReference>
<keyword evidence="3 6" id="KW-0442">Lipid degradation</keyword>
<accession>A0AAV4LSR9</accession>
<dbReference type="PROSITE" id="PS50007">
    <property type="entry name" value="PIPLC_X_DOMAIN"/>
    <property type="match status" value="1"/>
</dbReference>
<evidence type="ECO:0000256" key="3">
    <source>
        <dbReference type="ARBA" id="ARBA00022963"/>
    </source>
</evidence>
<organism evidence="10 11">
    <name type="scientific">Babesia caballi</name>
    <dbReference type="NCBI Taxonomy" id="5871"/>
    <lineage>
        <taxon>Eukaryota</taxon>
        <taxon>Sar</taxon>
        <taxon>Alveolata</taxon>
        <taxon>Apicomplexa</taxon>
        <taxon>Aconoidasida</taxon>
        <taxon>Piroplasmida</taxon>
        <taxon>Babesiidae</taxon>
        <taxon>Babesia</taxon>
    </lineage>
</organism>
<dbReference type="RefSeq" id="XP_067714694.1">
    <property type="nucleotide sequence ID" value="XM_067858593.1"/>
</dbReference>
<dbReference type="PROSITE" id="PS50004">
    <property type="entry name" value="C2"/>
    <property type="match status" value="1"/>
</dbReference>
<feature type="region of interest" description="Disordered" evidence="7">
    <location>
        <begin position="54"/>
        <end position="84"/>
    </location>
</feature>
<dbReference type="CDD" id="cd08558">
    <property type="entry name" value="PI-PLCc_eukaryota"/>
    <property type="match status" value="1"/>
</dbReference>
<evidence type="ECO:0000256" key="5">
    <source>
        <dbReference type="ARBA" id="ARBA00023224"/>
    </source>
</evidence>
<dbReference type="SMART" id="SM00149">
    <property type="entry name" value="PLCYc"/>
    <property type="match status" value="1"/>
</dbReference>
<evidence type="ECO:0000256" key="2">
    <source>
        <dbReference type="ARBA" id="ARBA00022801"/>
    </source>
</evidence>
<dbReference type="Pfam" id="PF00387">
    <property type="entry name" value="PI-PLC-Y"/>
    <property type="match status" value="1"/>
</dbReference>
<dbReference type="Gene3D" id="2.60.40.150">
    <property type="entry name" value="C2 domain"/>
    <property type="match status" value="1"/>
</dbReference>
<evidence type="ECO:0000256" key="6">
    <source>
        <dbReference type="RuleBase" id="RU361133"/>
    </source>
</evidence>
<dbReference type="Gene3D" id="2.30.29.30">
    <property type="entry name" value="Pleckstrin-homology domain (PH domain)/Phosphotyrosine-binding domain (PTB)"/>
    <property type="match status" value="1"/>
</dbReference>
<evidence type="ECO:0000313" key="10">
    <source>
        <dbReference type="EMBL" id="GIX62625.1"/>
    </source>
</evidence>
<protein>
    <recommendedName>
        <fullName evidence="1 6">Phosphoinositide phospholipase C</fullName>
        <ecNumber evidence="1 6">3.1.4.11</ecNumber>
    </recommendedName>
</protein>
<dbReference type="PRINTS" id="PR00390">
    <property type="entry name" value="PHPHLIPASEC"/>
</dbReference>
<dbReference type="InterPro" id="IPR000909">
    <property type="entry name" value="PLipase_C_PInositol-sp_X_dom"/>
</dbReference>
<dbReference type="InterPro" id="IPR001192">
    <property type="entry name" value="PI-PLC_fam"/>
</dbReference>
<dbReference type="InterPro" id="IPR035892">
    <property type="entry name" value="C2_domain_sf"/>
</dbReference>
<feature type="domain" description="C2" evidence="8">
    <location>
        <begin position="898"/>
        <end position="1023"/>
    </location>
</feature>
<evidence type="ECO:0000259" key="9">
    <source>
        <dbReference type="PROSITE" id="PS50008"/>
    </source>
</evidence>
<dbReference type="GeneID" id="94194106"/>
<gene>
    <name evidence="10" type="ORF">BcabD6B2_20600</name>
</gene>
<dbReference type="GO" id="GO:0048015">
    <property type="term" value="P:phosphatidylinositol-mediated signaling"/>
    <property type="evidence" value="ECO:0007669"/>
    <property type="project" value="TreeGrafter"/>
</dbReference>
<evidence type="ECO:0000313" key="11">
    <source>
        <dbReference type="Proteomes" id="UP001497744"/>
    </source>
</evidence>
<dbReference type="Gene3D" id="3.20.20.190">
    <property type="entry name" value="Phosphatidylinositol (PI) phosphodiesterase"/>
    <property type="match status" value="1"/>
</dbReference>
<dbReference type="SUPFAM" id="SSF49562">
    <property type="entry name" value="C2 domain (Calcium/lipid-binding domain, CaLB)"/>
    <property type="match status" value="1"/>
</dbReference>